<dbReference type="PROSITE" id="PS50278">
    <property type="entry name" value="PDGF_2"/>
    <property type="match status" value="1"/>
</dbReference>
<organism evidence="3 4">
    <name type="scientific">Acanthoscelides obtectus</name>
    <name type="common">Bean weevil</name>
    <name type="synonym">Bruchus obtectus</name>
    <dbReference type="NCBI Taxonomy" id="200917"/>
    <lineage>
        <taxon>Eukaryota</taxon>
        <taxon>Metazoa</taxon>
        <taxon>Ecdysozoa</taxon>
        <taxon>Arthropoda</taxon>
        <taxon>Hexapoda</taxon>
        <taxon>Insecta</taxon>
        <taxon>Pterygota</taxon>
        <taxon>Neoptera</taxon>
        <taxon>Endopterygota</taxon>
        <taxon>Coleoptera</taxon>
        <taxon>Polyphaga</taxon>
        <taxon>Cucujiformia</taxon>
        <taxon>Chrysomeloidea</taxon>
        <taxon>Chrysomelidae</taxon>
        <taxon>Bruchinae</taxon>
        <taxon>Bruchini</taxon>
        <taxon>Acanthoscelides</taxon>
    </lineage>
</organism>
<evidence type="ECO:0000313" key="4">
    <source>
        <dbReference type="Proteomes" id="UP001152888"/>
    </source>
</evidence>
<keyword evidence="4" id="KW-1185">Reference proteome</keyword>
<dbReference type="Pfam" id="PF00341">
    <property type="entry name" value="PDGF"/>
    <property type="match status" value="1"/>
</dbReference>
<proteinExistence type="predicted"/>
<dbReference type="EMBL" id="CAKOFQ010007188">
    <property type="protein sequence ID" value="CAH1993942.1"/>
    <property type="molecule type" value="Genomic_DNA"/>
</dbReference>
<dbReference type="InterPro" id="IPR029034">
    <property type="entry name" value="Cystine-knot_cytokine"/>
</dbReference>
<dbReference type="GO" id="GO:0008083">
    <property type="term" value="F:growth factor activity"/>
    <property type="evidence" value="ECO:0007669"/>
    <property type="project" value="InterPro"/>
</dbReference>
<dbReference type="InterPro" id="IPR000072">
    <property type="entry name" value="PDGF/VEGF_dom"/>
</dbReference>
<dbReference type="PANTHER" id="PTHR21719:SF1">
    <property type="entry name" value="FI06402P-RELATED"/>
    <property type="match status" value="1"/>
</dbReference>
<dbReference type="SUPFAM" id="SSF57501">
    <property type="entry name" value="Cystine-knot cytokines"/>
    <property type="match status" value="1"/>
</dbReference>
<protein>
    <recommendedName>
        <fullName evidence="2">Platelet-derived growth factor (PDGF) family profile domain-containing protein</fullName>
    </recommendedName>
</protein>
<dbReference type="GO" id="GO:0035099">
    <property type="term" value="P:hemocyte migration"/>
    <property type="evidence" value="ECO:0007669"/>
    <property type="project" value="TreeGrafter"/>
</dbReference>
<dbReference type="Proteomes" id="UP001152888">
    <property type="component" value="Unassembled WGS sequence"/>
</dbReference>
<accession>A0A9P0PR93</accession>
<dbReference type="AlphaFoldDB" id="A0A9P0PR93"/>
<dbReference type="Gene3D" id="2.10.90.10">
    <property type="entry name" value="Cystine-knot cytokines"/>
    <property type="match status" value="1"/>
</dbReference>
<feature type="chain" id="PRO_5040441089" description="Platelet-derived growth factor (PDGF) family profile domain-containing protein" evidence="1">
    <location>
        <begin position="24"/>
        <end position="128"/>
    </location>
</feature>
<gene>
    <name evidence="3" type="ORF">ACAOBT_LOCUS21830</name>
</gene>
<evidence type="ECO:0000313" key="3">
    <source>
        <dbReference type="EMBL" id="CAH1993942.1"/>
    </source>
</evidence>
<dbReference type="PANTHER" id="PTHR21719">
    <property type="entry name" value="FI06402P-RELATED"/>
    <property type="match status" value="1"/>
</dbReference>
<dbReference type="GO" id="GO:0016020">
    <property type="term" value="C:membrane"/>
    <property type="evidence" value="ECO:0007669"/>
    <property type="project" value="InterPro"/>
</dbReference>
<reference evidence="3" key="1">
    <citation type="submission" date="2022-03" db="EMBL/GenBank/DDBJ databases">
        <authorList>
            <person name="Sayadi A."/>
        </authorList>
    </citation>
    <scope>NUCLEOTIDE SEQUENCE</scope>
</reference>
<comment type="caution">
    <text evidence="3">The sequence shown here is derived from an EMBL/GenBank/DDBJ whole genome shotgun (WGS) entry which is preliminary data.</text>
</comment>
<evidence type="ECO:0000259" key="2">
    <source>
        <dbReference type="PROSITE" id="PS50278"/>
    </source>
</evidence>
<feature type="signal peptide" evidence="1">
    <location>
        <begin position="1"/>
        <end position="23"/>
    </location>
</feature>
<dbReference type="OrthoDB" id="6677701at2759"/>
<feature type="domain" description="Platelet-derived growth factor (PDGF) family profile" evidence="2">
    <location>
        <begin position="40"/>
        <end position="118"/>
    </location>
</feature>
<name>A0A9P0PR93_ACAOB</name>
<sequence>MIRRLRAALIFICLFVFVCVKEGRREIQFDCEAVMPCKAPQPRAYRISELLGRDQLVSFKPNMVILHRCDNSGCCNDKTLICLPLNTEEVNMSYYYLGRLRYRYFINHTECSCQMTREIQEKTRSIKR</sequence>
<keyword evidence="1" id="KW-0732">Signal</keyword>
<evidence type="ECO:0000256" key="1">
    <source>
        <dbReference type="SAM" id="SignalP"/>
    </source>
</evidence>